<sequence>MRKLLGCKLGSSVANSSQKQISLVQFLRRHVGAEKQMFEGGDVGKNSHRENSITQVPPLVDAPLADSCLKVMVHGWRTGGAIIK</sequence>
<reference evidence="1" key="2">
    <citation type="journal article" date="2015" name="Vet. Microbiol.">
        <title>Variants of a genomic island in Aeromonas salmonicida subsp. salmonicida link isolates with their geographical origins.</title>
        <authorList>
            <person name="Emond-Rheault J.G."/>
            <person name="Vincent A.T."/>
            <person name="Trudel M.V."/>
            <person name="Brochu F."/>
            <person name="Boyle B."/>
            <person name="Tanaka K.H."/>
            <person name="Attere S.A."/>
            <person name="Jubinville E."/>
            <person name="Loch T.P."/>
            <person name="Winters A.D."/>
            <person name="Faisal M."/>
            <person name="Frenette M."/>
            <person name="Derome N."/>
            <person name="Charette S.J."/>
        </authorList>
    </citation>
    <scope>NUCLEOTIDE SEQUENCE</scope>
    <source>
        <strain evidence="1">HER1085</strain>
    </source>
</reference>
<accession>A0A0A7KXZ7</accession>
<proteinExistence type="predicted"/>
<protein>
    <submittedName>
        <fullName evidence="1">Uncharacterized protein</fullName>
    </submittedName>
</protein>
<reference evidence="1" key="1">
    <citation type="submission" date="2014-03" db="EMBL/GenBank/DDBJ databases">
        <authorList>
            <person name="Emond-Rheault J.-G."/>
            <person name="Trudel M.V."/>
            <person name="Vincent A.T."/>
            <person name="Brochu F."/>
            <person name="Boyle B."/>
            <person name="Tanaka K.H."/>
            <person name="Attere S.A."/>
            <person name="Jubinville E."/>
            <person name="Frenette M."/>
            <person name="Derome N."/>
            <person name="Charette S.J."/>
        </authorList>
    </citation>
    <scope>NUCLEOTIDE SEQUENCE</scope>
    <source>
        <strain evidence="1">HER1085</strain>
    </source>
</reference>
<organism evidence="1">
    <name type="scientific">Aeromonas salmonicida subsp. salmonicida</name>
    <dbReference type="NCBI Taxonomy" id="29491"/>
    <lineage>
        <taxon>Bacteria</taxon>
        <taxon>Pseudomonadati</taxon>
        <taxon>Pseudomonadota</taxon>
        <taxon>Gammaproteobacteria</taxon>
        <taxon>Aeromonadales</taxon>
        <taxon>Aeromonadaceae</taxon>
        <taxon>Aeromonas</taxon>
    </lineage>
</organism>
<evidence type="ECO:0000313" key="1">
    <source>
        <dbReference type="EMBL" id="AIZ49675.1"/>
    </source>
</evidence>
<dbReference type="EMBL" id="KJ626179">
    <property type="protein sequence ID" value="AIZ49675.1"/>
    <property type="molecule type" value="Genomic_DNA"/>
</dbReference>
<dbReference type="AlphaFoldDB" id="A0A0A7KXZ7"/>
<name>A0A0A7KXZ7_AERSS</name>